<name>A0A8D8S7D4_9HEMI</name>
<organism evidence="1">
    <name type="scientific">Cacopsylla melanoneura</name>
    <dbReference type="NCBI Taxonomy" id="428564"/>
    <lineage>
        <taxon>Eukaryota</taxon>
        <taxon>Metazoa</taxon>
        <taxon>Ecdysozoa</taxon>
        <taxon>Arthropoda</taxon>
        <taxon>Hexapoda</taxon>
        <taxon>Insecta</taxon>
        <taxon>Pterygota</taxon>
        <taxon>Neoptera</taxon>
        <taxon>Paraneoptera</taxon>
        <taxon>Hemiptera</taxon>
        <taxon>Sternorrhyncha</taxon>
        <taxon>Psylloidea</taxon>
        <taxon>Psyllidae</taxon>
        <taxon>Psyllinae</taxon>
        <taxon>Cacopsylla</taxon>
    </lineage>
</organism>
<proteinExistence type="predicted"/>
<protein>
    <submittedName>
        <fullName evidence="1">Uncharacterized protein</fullName>
    </submittedName>
</protein>
<sequence>MPALMINQQDPSLHPAWIGKIAIPHHPPQVVQFTVNLTTLVPNLTTIARPRRINLTVKTRSTPATLPTTLIPTPPLLPITPHPPIHIPPWRLPGGVVAPIQ</sequence>
<reference evidence="1" key="1">
    <citation type="submission" date="2021-05" db="EMBL/GenBank/DDBJ databases">
        <authorList>
            <person name="Alioto T."/>
            <person name="Alioto T."/>
            <person name="Gomez Garrido J."/>
        </authorList>
    </citation>
    <scope>NUCLEOTIDE SEQUENCE</scope>
</reference>
<dbReference type="EMBL" id="HBUF01207713">
    <property type="protein sequence ID" value="CAG6664446.1"/>
    <property type="molecule type" value="Transcribed_RNA"/>
</dbReference>
<evidence type="ECO:0000313" key="1">
    <source>
        <dbReference type="EMBL" id="CAG6664446.1"/>
    </source>
</evidence>
<dbReference type="AlphaFoldDB" id="A0A8D8S7D4"/>
<dbReference type="EMBL" id="HBUF01207714">
    <property type="protein sequence ID" value="CAG6664448.1"/>
    <property type="molecule type" value="Transcribed_RNA"/>
</dbReference>
<accession>A0A8D8S7D4</accession>